<dbReference type="AlphaFoldDB" id="A0AAD3XWI8"/>
<dbReference type="InterPro" id="IPR035979">
    <property type="entry name" value="RBD_domain_sf"/>
</dbReference>
<sequence length="102" mass="11503">MKKNNPPPVQPKLPLAYNLFIENLSFEARAKDLIEFFRTGGSEVVSAEVIFHDNPRRSSGYGFVSFATKKEAEAALSSYQGKVMLGSLVFHLYFNKIIVYLI</sequence>
<dbReference type="Proteomes" id="UP001279734">
    <property type="component" value="Unassembled WGS sequence"/>
</dbReference>
<dbReference type="InterPro" id="IPR012677">
    <property type="entry name" value="Nucleotide-bd_a/b_plait_sf"/>
</dbReference>
<dbReference type="SMART" id="SM00360">
    <property type="entry name" value="RRM"/>
    <property type="match status" value="1"/>
</dbReference>
<dbReference type="SUPFAM" id="SSF54928">
    <property type="entry name" value="RNA-binding domain, RBD"/>
    <property type="match status" value="1"/>
</dbReference>
<gene>
    <name evidence="3" type="ORF">Nepgr_020592</name>
</gene>
<dbReference type="PANTHER" id="PTHR15241:SF290">
    <property type="entry name" value="33 KDA RIBONUCLEOPROTEIN, CHLOROPLASTIC"/>
    <property type="match status" value="1"/>
</dbReference>
<dbReference type="InterPro" id="IPR000504">
    <property type="entry name" value="RRM_dom"/>
</dbReference>
<evidence type="ECO:0000259" key="2">
    <source>
        <dbReference type="PROSITE" id="PS50102"/>
    </source>
</evidence>
<evidence type="ECO:0000313" key="4">
    <source>
        <dbReference type="Proteomes" id="UP001279734"/>
    </source>
</evidence>
<dbReference type="PROSITE" id="PS50102">
    <property type="entry name" value="RRM"/>
    <property type="match status" value="1"/>
</dbReference>
<name>A0AAD3XWI8_NEPGR</name>
<keyword evidence="1" id="KW-0694">RNA-binding</keyword>
<evidence type="ECO:0000313" key="3">
    <source>
        <dbReference type="EMBL" id="GMH18751.1"/>
    </source>
</evidence>
<feature type="domain" description="RRM" evidence="2">
    <location>
        <begin position="17"/>
        <end position="89"/>
    </location>
</feature>
<dbReference type="GO" id="GO:0003723">
    <property type="term" value="F:RNA binding"/>
    <property type="evidence" value="ECO:0007669"/>
    <property type="project" value="UniProtKB-UniRule"/>
</dbReference>
<evidence type="ECO:0000256" key="1">
    <source>
        <dbReference type="PROSITE-ProRule" id="PRU00176"/>
    </source>
</evidence>
<dbReference type="Pfam" id="PF00076">
    <property type="entry name" value="RRM_1"/>
    <property type="match status" value="1"/>
</dbReference>
<dbReference type="PANTHER" id="PTHR15241">
    <property type="entry name" value="TRANSFORMER-2-RELATED"/>
    <property type="match status" value="1"/>
</dbReference>
<reference evidence="3" key="1">
    <citation type="submission" date="2023-05" db="EMBL/GenBank/DDBJ databases">
        <title>Nepenthes gracilis genome sequencing.</title>
        <authorList>
            <person name="Fukushima K."/>
        </authorList>
    </citation>
    <scope>NUCLEOTIDE SEQUENCE</scope>
    <source>
        <strain evidence="3">SING2019-196</strain>
    </source>
</reference>
<dbReference type="EMBL" id="BSYO01000019">
    <property type="protein sequence ID" value="GMH18751.1"/>
    <property type="molecule type" value="Genomic_DNA"/>
</dbReference>
<dbReference type="Gene3D" id="3.30.70.330">
    <property type="match status" value="1"/>
</dbReference>
<keyword evidence="4" id="KW-1185">Reference proteome</keyword>
<protein>
    <recommendedName>
        <fullName evidence="2">RRM domain-containing protein</fullName>
    </recommendedName>
</protein>
<proteinExistence type="predicted"/>
<organism evidence="3 4">
    <name type="scientific">Nepenthes gracilis</name>
    <name type="common">Slender pitcher plant</name>
    <dbReference type="NCBI Taxonomy" id="150966"/>
    <lineage>
        <taxon>Eukaryota</taxon>
        <taxon>Viridiplantae</taxon>
        <taxon>Streptophyta</taxon>
        <taxon>Embryophyta</taxon>
        <taxon>Tracheophyta</taxon>
        <taxon>Spermatophyta</taxon>
        <taxon>Magnoliopsida</taxon>
        <taxon>eudicotyledons</taxon>
        <taxon>Gunneridae</taxon>
        <taxon>Pentapetalae</taxon>
        <taxon>Caryophyllales</taxon>
        <taxon>Nepenthaceae</taxon>
        <taxon>Nepenthes</taxon>
    </lineage>
</organism>
<comment type="caution">
    <text evidence="3">The sequence shown here is derived from an EMBL/GenBank/DDBJ whole genome shotgun (WGS) entry which is preliminary data.</text>
</comment>
<accession>A0AAD3XWI8</accession>